<proteinExistence type="predicted"/>
<name>A0A1L8ZD68_BORBI</name>
<evidence type="ECO:0000313" key="2">
    <source>
        <dbReference type="EMBL" id="OJH15703.1"/>
    </source>
</evidence>
<dbReference type="AlphaFoldDB" id="A0A1L8ZD68"/>
<accession>A0A1L8ZD68</accession>
<comment type="caution">
    <text evidence="2">The sequence shown here is derived from an EMBL/GenBank/DDBJ whole genome shotgun (WGS) entry which is preliminary data.</text>
</comment>
<protein>
    <submittedName>
        <fullName evidence="2">Uncharacterized protein</fullName>
    </submittedName>
</protein>
<keyword evidence="1" id="KW-0472">Membrane</keyword>
<keyword evidence="1" id="KW-0812">Transmembrane</keyword>
<gene>
    <name evidence="2" type="ORF">ER70_01060</name>
</gene>
<reference evidence="2" key="2">
    <citation type="submission" date="2015-07" db="EMBL/GenBank/DDBJ databases">
        <authorList>
            <person name="Noorani M."/>
        </authorList>
    </citation>
    <scope>NUCLEOTIDE SEQUENCE</scope>
    <source>
        <strain evidence="2">CO275</strain>
    </source>
</reference>
<evidence type="ECO:0000256" key="1">
    <source>
        <dbReference type="SAM" id="Phobius"/>
    </source>
</evidence>
<feature type="transmembrane region" description="Helical" evidence="1">
    <location>
        <begin position="12"/>
        <end position="33"/>
    </location>
</feature>
<sequence length="64" mass="7333">MYILGGGFIISFILYFVFCMGFFGCGLDNILILPSPEKVDNRISRDSVSFFYQQVIFPIKQLVN</sequence>
<keyword evidence="1" id="KW-1133">Transmembrane helix</keyword>
<organism evidence="2">
    <name type="scientific">Borrelia bissettiae</name>
    <name type="common">Borreliella bissettiae</name>
    <dbReference type="NCBI Taxonomy" id="64897"/>
    <lineage>
        <taxon>Bacteria</taxon>
        <taxon>Pseudomonadati</taxon>
        <taxon>Spirochaetota</taxon>
        <taxon>Spirochaetia</taxon>
        <taxon>Spirochaetales</taxon>
        <taxon>Borreliaceae</taxon>
        <taxon>Borreliella</taxon>
    </lineage>
</organism>
<dbReference type="EMBL" id="JNBW01000051">
    <property type="protein sequence ID" value="OJH15703.1"/>
    <property type="molecule type" value="Genomic_DNA"/>
</dbReference>
<reference evidence="2" key="1">
    <citation type="journal article" date="2015" name="Microbiology">
        <title>Similarities in murine infection and immune response to Borrelia bissettii and Borrelia burgdorferi sensu stricto.</title>
        <authorList>
            <person name="Leydet B.F.Jr."/>
            <person name="Liang F.T."/>
        </authorList>
    </citation>
    <scope>NUCLEOTIDE SEQUENCE [LARGE SCALE GENOMIC DNA]</scope>
    <source>
        <strain evidence="2">CO275</strain>
    </source>
</reference>